<dbReference type="AlphaFoldDB" id="A0A174H788"/>
<evidence type="ECO:0000256" key="5">
    <source>
        <dbReference type="HAMAP-Rule" id="MF_01804"/>
    </source>
</evidence>
<reference evidence="7 8" key="1">
    <citation type="submission" date="2015-09" db="EMBL/GenBank/DDBJ databases">
        <authorList>
            <consortium name="Pathogen Informatics"/>
        </authorList>
    </citation>
    <scope>NUCLEOTIDE SEQUENCE [LARGE SCALE GENOMIC DNA]</scope>
    <source>
        <strain evidence="7 8">2789STDY5834855</strain>
    </source>
</reference>
<proteinExistence type="inferred from homology"/>
<organism evidence="7 8">
    <name type="scientific">Clostridium disporicum</name>
    <dbReference type="NCBI Taxonomy" id="84024"/>
    <lineage>
        <taxon>Bacteria</taxon>
        <taxon>Bacillati</taxon>
        <taxon>Bacillota</taxon>
        <taxon>Clostridia</taxon>
        <taxon>Eubacteriales</taxon>
        <taxon>Clostridiaceae</taxon>
        <taxon>Clostridium</taxon>
    </lineage>
</organism>
<dbReference type="GO" id="GO:0051301">
    <property type="term" value="P:cell division"/>
    <property type="evidence" value="ECO:0007669"/>
    <property type="project" value="UniProtKB-KW"/>
</dbReference>
<dbReference type="PANTHER" id="PTHR34298:SF2">
    <property type="entry name" value="SEGREGATION AND CONDENSATION PROTEIN B"/>
    <property type="match status" value="1"/>
</dbReference>
<dbReference type="HAMAP" id="MF_01804">
    <property type="entry name" value="ScpB"/>
    <property type="match status" value="1"/>
</dbReference>
<name>A0A174H788_9CLOT</name>
<comment type="function">
    <text evidence="5">Participates in chromosomal partition during cell division. May act via the formation of a condensin-like complex containing Smc and ScpA that pull DNA away from mid-cell into both cell halves.</text>
</comment>
<keyword evidence="6" id="KW-0175">Coiled coil</keyword>
<feature type="coiled-coil region" evidence="6">
    <location>
        <begin position="37"/>
        <end position="64"/>
    </location>
</feature>
<dbReference type="InterPro" id="IPR036388">
    <property type="entry name" value="WH-like_DNA-bd_sf"/>
</dbReference>
<dbReference type="PANTHER" id="PTHR34298">
    <property type="entry name" value="SEGREGATION AND CONDENSATION PROTEIN B"/>
    <property type="match status" value="1"/>
</dbReference>
<dbReference type="Pfam" id="PF04079">
    <property type="entry name" value="SMC_ScpB"/>
    <property type="match status" value="1"/>
</dbReference>
<evidence type="ECO:0000256" key="4">
    <source>
        <dbReference type="ARBA" id="ARBA00023306"/>
    </source>
</evidence>
<dbReference type="InterPro" id="IPR005234">
    <property type="entry name" value="ScpB_csome_segregation"/>
</dbReference>
<dbReference type="Gene3D" id="1.10.10.10">
    <property type="entry name" value="Winged helix-like DNA-binding domain superfamily/Winged helix DNA-binding domain"/>
    <property type="match status" value="2"/>
</dbReference>
<sequence length="236" mass="26891">MSNIDVKQYEFNELSRKSDIKSAIESMLFVSGEPLALRELSNNLELKEKNVEEILSEMANEYEDKSRGIRLISINGAYQLVTKSENSDFVQKLLKKNKKHSLSQASIESLAIIAYKQPITRIDIDEIRGVKSESAIARLIERGLIKDIGRLEVPGRPILYGTTDEFLRQFGLKTIKELPSLDLYSDEETQSSIDLLNKSIEDMEPEVDDFENNDNENNIEEEVAEEMNEAAIDEDK</sequence>
<dbReference type="RefSeq" id="WP_070102641.1">
    <property type="nucleotide sequence ID" value="NZ_CYZV01000040.1"/>
</dbReference>
<dbReference type="Proteomes" id="UP000095558">
    <property type="component" value="Unassembled WGS sequence"/>
</dbReference>
<evidence type="ECO:0000313" key="7">
    <source>
        <dbReference type="EMBL" id="CUO68859.1"/>
    </source>
</evidence>
<evidence type="ECO:0000256" key="6">
    <source>
        <dbReference type="SAM" id="Coils"/>
    </source>
</evidence>
<evidence type="ECO:0000313" key="8">
    <source>
        <dbReference type="Proteomes" id="UP000095558"/>
    </source>
</evidence>
<dbReference type="GO" id="GO:0005737">
    <property type="term" value="C:cytoplasm"/>
    <property type="evidence" value="ECO:0007669"/>
    <property type="project" value="UniProtKB-SubCell"/>
</dbReference>
<evidence type="ECO:0000256" key="1">
    <source>
        <dbReference type="ARBA" id="ARBA00022490"/>
    </source>
</evidence>
<evidence type="ECO:0000256" key="2">
    <source>
        <dbReference type="ARBA" id="ARBA00022618"/>
    </source>
</evidence>
<dbReference type="SUPFAM" id="SSF46785">
    <property type="entry name" value="Winged helix' DNA-binding domain"/>
    <property type="match status" value="2"/>
</dbReference>
<comment type="subcellular location">
    <subcellularLocation>
        <location evidence="5">Cytoplasm</location>
    </subcellularLocation>
    <text evidence="5">Associated with two foci at the outer edges of the nucleoid region in young cells, and at four foci within both cell halves in older cells.</text>
</comment>
<keyword evidence="4 5" id="KW-0131">Cell cycle</keyword>
<dbReference type="EMBL" id="CYZV01000040">
    <property type="protein sequence ID" value="CUO68859.1"/>
    <property type="molecule type" value="Genomic_DNA"/>
</dbReference>
<accession>A0A174H788</accession>
<keyword evidence="3 5" id="KW-0159">Chromosome partition</keyword>
<comment type="similarity">
    <text evidence="5">Belongs to the ScpB family.</text>
</comment>
<dbReference type="InterPro" id="IPR036390">
    <property type="entry name" value="WH_DNA-bd_sf"/>
</dbReference>
<dbReference type="PIRSF" id="PIRSF019345">
    <property type="entry name" value="ScpB"/>
    <property type="match status" value="1"/>
</dbReference>
<dbReference type="GO" id="GO:0006260">
    <property type="term" value="P:DNA replication"/>
    <property type="evidence" value="ECO:0007669"/>
    <property type="project" value="UniProtKB-UniRule"/>
</dbReference>
<dbReference type="NCBIfam" id="TIGR00281">
    <property type="entry name" value="SMC-Scp complex subunit ScpB"/>
    <property type="match status" value="1"/>
</dbReference>
<protein>
    <recommendedName>
        <fullName evidence="5">Segregation and condensation protein B</fullName>
    </recommendedName>
</protein>
<dbReference type="GO" id="GO:0051304">
    <property type="term" value="P:chromosome separation"/>
    <property type="evidence" value="ECO:0007669"/>
    <property type="project" value="InterPro"/>
</dbReference>
<keyword evidence="1 5" id="KW-0963">Cytoplasm</keyword>
<keyword evidence="2 5" id="KW-0132">Cell division</keyword>
<evidence type="ECO:0000256" key="3">
    <source>
        <dbReference type="ARBA" id="ARBA00022829"/>
    </source>
</evidence>
<comment type="subunit">
    <text evidence="5">Homodimer. Homodimerization may be required to stabilize the binding of ScpA to the Smc head domains. Component of a cohesin-like complex composed of ScpA, ScpB and the Smc homodimer, in which ScpA and ScpB bind to the head domain of Smc. The presence of the three proteins is required for the association of the complex with DNA.</text>
</comment>
<gene>
    <name evidence="5 7" type="primary">scpB</name>
    <name evidence="7" type="ORF">ERS852470_03069</name>
</gene>